<dbReference type="Proteomes" id="UP000564573">
    <property type="component" value="Unassembled WGS sequence"/>
</dbReference>
<dbReference type="EMBL" id="JACIBS010000001">
    <property type="protein sequence ID" value="MBB3662812.1"/>
    <property type="molecule type" value="Genomic_DNA"/>
</dbReference>
<evidence type="ECO:0000256" key="1">
    <source>
        <dbReference type="SAM" id="Phobius"/>
    </source>
</evidence>
<keyword evidence="3" id="KW-1185">Reference proteome</keyword>
<comment type="caution">
    <text evidence="2">The sequence shown here is derived from an EMBL/GenBank/DDBJ whole genome shotgun (WGS) entry which is preliminary data.</text>
</comment>
<evidence type="ECO:0000313" key="2">
    <source>
        <dbReference type="EMBL" id="MBB3662812.1"/>
    </source>
</evidence>
<feature type="transmembrane region" description="Helical" evidence="1">
    <location>
        <begin position="227"/>
        <end position="248"/>
    </location>
</feature>
<feature type="transmembrane region" description="Helical" evidence="1">
    <location>
        <begin position="92"/>
        <end position="115"/>
    </location>
</feature>
<feature type="transmembrane region" description="Helical" evidence="1">
    <location>
        <begin position="135"/>
        <end position="159"/>
    </location>
</feature>
<keyword evidence="1" id="KW-0472">Membrane</keyword>
<gene>
    <name evidence="2" type="ORF">FB384_001716</name>
</gene>
<dbReference type="AlphaFoldDB" id="A0A839XFS9"/>
<feature type="transmembrane region" description="Helical" evidence="1">
    <location>
        <begin position="166"/>
        <end position="187"/>
    </location>
</feature>
<proteinExistence type="predicted"/>
<sequence>MTLLAVERIKLLSTRSPWWCALTALLLTGGFTALVVSQSNAQFPATVSATQYAYNFGMAVIMVLAALAVTTEYRFGTIRTTFQAVPNRAAALAAKATVIALIALVIGEIMAFLSWGLATLIKPEADLALNSAADWINVAGVGPACALAAVVAMAVGILVRHSAGAISLVLIYFLAAENLVTLIPGIGADIFKWLPFNVLHKFVTGNGESAGGAAYGQPLSTSTLSQWWALAYFAAFAVVLLAIAIATARKRDA</sequence>
<name>A0A839XFS9_9PSEU</name>
<keyword evidence="1" id="KW-1133">Transmembrane helix</keyword>
<reference evidence="2 3" key="1">
    <citation type="submission" date="2020-08" db="EMBL/GenBank/DDBJ databases">
        <title>Sequencing the genomes of 1000 actinobacteria strains.</title>
        <authorList>
            <person name="Klenk H.-P."/>
        </authorList>
    </citation>
    <scope>NUCLEOTIDE SEQUENCE [LARGE SCALE GENOMIC DNA]</scope>
    <source>
        <strain evidence="2 3">DSM 45267</strain>
    </source>
</reference>
<evidence type="ECO:0000313" key="3">
    <source>
        <dbReference type="Proteomes" id="UP000564573"/>
    </source>
</evidence>
<accession>A0A839XFS9</accession>
<organism evidence="2 3">
    <name type="scientific">Prauserella sediminis</name>
    <dbReference type="NCBI Taxonomy" id="577680"/>
    <lineage>
        <taxon>Bacteria</taxon>
        <taxon>Bacillati</taxon>
        <taxon>Actinomycetota</taxon>
        <taxon>Actinomycetes</taxon>
        <taxon>Pseudonocardiales</taxon>
        <taxon>Pseudonocardiaceae</taxon>
        <taxon>Prauserella</taxon>
        <taxon>Prauserella salsuginis group</taxon>
    </lineage>
</organism>
<feature type="transmembrane region" description="Helical" evidence="1">
    <location>
        <begin position="53"/>
        <end position="71"/>
    </location>
</feature>
<dbReference type="RefSeq" id="WP_183781198.1">
    <property type="nucleotide sequence ID" value="NZ_JACIBS010000001.1"/>
</dbReference>
<keyword evidence="1" id="KW-0812">Transmembrane</keyword>
<protein>
    <submittedName>
        <fullName evidence="2">ABC-2 type transport system permease protein</fullName>
    </submittedName>
</protein>